<dbReference type="InterPro" id="IPR039938">
    <property type="entry name" value="Sp4-like"/>
</dbReference>
<dbReference type="Gene3D" id="6.10.140.140">
    <property type="match status" value="1"/>
</dbReference>
<dbReference type="KEGG" id="cge:100763210"/>
<dbReference type="PROSITE" id="PS50805">
    <property type="entry name" value="KRAB"/>
    <property type="match status" value="1"/>
</dbReference>
<dbReference type="GeneID" id="100763210"/>
<dbReference type="PANTHER" id="PTHR14947">
    <property type="entry name" value="ZINC FINGER PROTEIN"/>
    <property type="match status" value="1"/>
</dbReference>
<evidence type="ECO:0000313" key="3">
    <source>
        <dbReference type="RefSeq" id="XP_035309019.1"/>
    </source>
</evidence>
<sequence>MGQRSSVSVACSRCQKNHAPARLQVFSTENRSPMRPHCIAYRSSPVTGLCSDPSAKLGLHQNAVTYADVHINFTQEEWALLKSSQKSLYKDVMLETYRNLTAVGMKEAILKRNPVNILSVLKTLHVTGICKGMKKFILERNHMKVSNMVKYLHVTVVSYSI</sequence>
<dbReference type="InterPro" id="IPR001909">
    <property type="entry name" value="KRAB"/>
</dbReference>
<dbReference type="InterPro" id="IPR036051">
    <property type="entry name" value="KRAB_dom_sf"/>
</dbReference>
<reference evidence="2" key="1">
    <citation type="journal article" date="2018" name="Biotechnol. Bioeng.">
        <title>A reference genome of the Chinese hamster based on a hybrid assembly strategy.</title>
        <authorList>
            <person name="Rupp O."/>
            <person name="MacDonald M.L."/>
            <person name="Li S."/>
            <person name="Dhiman H."/>
            <person name="Polson S."/>
            <person name="Griep S."/>
            <person name="Heffner K."/>
            <person name="Hernandez I."/>
            <person name="Brinkrolf K."/>
            <person name="Jadhav V."/>
            <person name="Samoudi M."/>
            <person name="Hao H."/>
            <person name="Kingham B."/>
            <person name="Goesmann A."/>
            <person name="Betenbaugh M.J."/>
            <person name="Lewis N.E."/>
            <person name="Borth N."/>
            <person name="Lee K.H."/>
        </authorList>
    </citation>
    <scope>NUCLEOTIDE SEQUENCE [LARGE SCALE GENOMIC DNA]</scope>
    <source>
        <strain evidence="2">17A/GY</strain>
    </source>
</reference>
<dbReference type="SUPFAM" id="SSF109640">
    <property type="entry name" value="KRAB domain (Kruppel-associated box)"/>
    <property type="match status" value="1"/>
</dbReference>
<name>A0A9J7HBF3_CRIGR</name>
<reference evidence="3" key="3">
    <citation type="submission" date="2025-08" db="UniProtKB">
        <authorList>
            <consortium name="RefSeq"/>
        </authorList>
    </citation>
    <scope>IDENTIFICATION</scope>
    <source>
        <strain evidence="3">17A/GY</strain>
        <tissue evidence="3">Liver</tissue>
    </source>
</reference>
<keyword evidence="2" id="KW-1185">Reference proteome</keyword>
<dbReference type="GO" id="GO:0006355">
    <property type="term" value="P:regulation of DNA-templated transcription"/>
    <property type="evidence" value="ECO:0007669"/>
    <property type="project" value="InterPro"/>
</dbReference>
<protein>
    <submittedName>
        <fullName evidence="3">Zinc finger protein 420-like isoform X2</fullName>
    </submittedName>
</protein>
<dbReference type="OrthoDB" id="9632179at2759"/>
<dbReference type="RefSeq" id="XP_035309019.1">
    <property type="nucleotide sequence ID" value="XM_035453128.1"/>
</dbReference>
<dbReference type="Pfam" id="PF01352">
    <property type="entry name" value="KRAB"/>
    <property type="match status" value="1"/>
</dbReference>
<dbReference type="AlphaFoldDB" id="A0A9J7HBF3"/>
<evidence type="ECO:0000259" key="1">
    <source>
        <dbReference type="PROSITE" id="PS50805"/>
    </source>
</evidence>
<gene>
    <name evidence="3" type="primary">LOC100763210</name>
</gene>
<feature type="domain" description="KRAB" evidence="1">
    <location>
        <begin position="64"/>
        <end position="148"/>
    </location>
</feature>
<dbReference type="Proteomes" id="UP001108280">
    <property type="component" value="Chromosome 1"/>
</dbReference>
<proteinExistence type="predicted"/>
<reference evidence="2" key="2">
    <citation type="journal article" date="2020" name="Biotechnol. Bioeng.">
        <title>Chromosome-scale scaffolds for the Chinese hamster reference genome assembly to facilitate the study of the CHO epigenome.</title>
        <authorList>
            <person name="Hilliard W."/>
            <person name="MacDonald M."/>
            <person name="Lee K.H."/>
        </authorList>
    </citation>
    <scope>NUCLEOTIDE SEQUENCE [LARGE SCALE GENOMIC DNA]</scope>
    <source>
        <strain evidence="2">17A/GY</strain>
    </source>
</reference>
<accession>A0A9J7HBF3</accession>
<evidence type="ECO:0000313" key="2">
    <source>
        <dbReference type="Proteomes" id="UP001108280"/>
    </source>
</evidence>
<dbReference type="PANTHER" id="PTHR14947:SF26">
    <property type="entry name" value="RIKEN CDNA D130040H23 GENE"/>
    <property type="match status" value="1"/>
</dbReference>
<dbReference type="CDD" id="cd07765">
    <property type="entry name" value="KRAB_A-box"/>
    <property type="match status" value="1"/>
</dbReference>
<dbReference type="SMART" id="SM00349">
    <property type="entry name" value="KRAB"/>
    <property type="match status" value="1"/>
</dbReference>
<organism evidence="2 3">
    <name type="scientific">Cricetulus griseus</name>
    <name type="common">Chinese hamster</name>
    <name type="synonym">Cricetulus barabensis griseus</name>
    <dbReference type="NCBI Taxonomy" id="10029"/>
    <lineage>
        <taxon>Eukaryota</taxon>
        <taxon>Metazoa</taxon>
        <taxon>Chordata</taxon>
        <taxon>Craniata</taxon>
        <taxon>Vertebrata</taxon>
        <taxon>Euteleostomi</taxon>
        <taxon>Mammalia</taxon>
        <taxon>Eutheria</taxon>
        <taxon>Euarchontoglires</taxon>
        <taxon>Glires</taxon>
        <taxon>Rodentia</taxon>
        <taxon>Myomorpha</taxon>
        <taxon>Muroidea</taxon>
        <taxon>Cricetidae</taxon>
        <taxon>Cricetinae</taxon>
        <taxon>Cricetulus</taxon>
    </lineage>
</organism>